<reference evidence="2" key="1">
    <citation type="submission" date="2022-11" db="UniProtKB">
        <authorList>
            <consortium name="WormBaseParasite"/>
        </authorList>
    </citation>
    <scope>IDENTIFICATION</scope>
</reference>
<dbReference type="PANTHER" id="PTHR36649:SF28">
    <property type="entry name" value="UBIQUITIN-LIKE DOMAIN-CONTAINING PROTEIN"/>
    <property type="match status" value="1"/>
</dbReference>
<evidence type="ECO:0000313" key="2">
    <source>
        <dbReference type="WBParaSite" id="PSU_v2.g11326.t1"/>
    </source>
</evidence>
<proteinExistence type="predicted"/>
<evidence type="ECO:0000313" key="1">
    <source>
        <dbReference type="Proteomes" id="UP000887577"/>
    </source>
</evidence>
<sequence length="151" mass="17329">MQDDNARFVRGGKRYTRPTGCKRYAIKVSQNQSDKKWLGCNGDAEEWPVAYHGTNEINGYEITKNGFDLTKCKRFLFGEGIYCTPDPKTALLYAKEYIYQGKKNYLILQTRVNPKTMQIVKAADFNGLGEYWLVPEGDHIRPYGICVFPVI</sequence>
<name>A0A914XVR7_9BILA</name>
<dbReference type="Gene3D" id="3.90.228.10">
    <property type="match status" value="1"/>
</dbReference>
<dbReference type="Proteomes" id="UP000887577">
    <property type="component" value="Unplaced"/>
</dbReference>
<protein>
    <submittedName>
        <fullName evidence="2">PARP catalytic domain-containing protein</fullName>
    </submittedName>
</protein>
<dbReference type="SUPFAM" id="SSF56399">
    <property type="entry name" value="ADP-ribosylation"/>
    <property type="match status" value="1"/>
</dbReference>
<dbReference type="AlphaFoldDB" id="A0A914XVR7"/>
<keyword evidence="1" id="KW-1185">Reference proteome</keyword>
<accession>A0A914XVR7</accession>
<dbReference type="PANTHER" id="PTHR36649">
    <property type="entry name" value="UBIQUITIN-LIKE DOMAIN-CONTAINING PROTEIN"/>
    <property type="match status" value="1"/>
</dbReference>
<organism evidence="1 2">
    <name type="scientific">Panagrolaimus superbus</name>
    <dbReference type="NCBI Taxonomy" id="310955"/>
    <lineage>
        <taxon>Eukaryota</taxon>
        <taxon>Metazoa</taxon>
        <taxon>Ecdysozoa</taxon>
        <taxon>Nematoda</taxon>
        <taxon>Chromadorea</taxon>
        <taxon>Rhabditida</taxon>
        <taxon>Tylenchina</taxon>
        <taxon>Panagrolaimomorpha</taxon>
        <taxon>Panagrolaimoidea</taxon>
        <taxon>Panagrolaimidae</taxon>
        <taxon>Panagrolaimus</taxon>
    </lineage>
</organism>
<dbReference type="WBParaSite" id="PSU_v2.g11326.t1">
    <property type="protein sequence ID" value="PSU_v2.g11326.t1"/>
    <property type="gene ID" value="PSU_v2.g11326"/>
</dbReference>